<dbReference type="InterPro" id="IPR050706">
    <property type="entry name" value="Cyclic-di-GMP_PDE-like"/>
</dbReference>
<evidence type="ECO:0000259" key="1">
    <source>
        <dbReference type="PROSITE" id="PS50883"/>
    </source>
</evidence>
<sequence>MPLSPLSTDDLVLSALHSMRTLVGMEVAFVSQFKKGRRIFRYVEPLDNPVALHVGDSDPLEESYCHRIATGQLPELMHDARLLDATQDIAATLALPVGAHLSVPIRLSDGDVYGEFCCFSRTADPTLDARDVETMRCFADITAKFIDQQAREEQRRDELLSRHTAVLQAQRFSIVYQPIVHLDSGRIVGYEALTRFLDEPVRTPDVWFAEAAEVGLQQALERAVLTKALSQLERLPAPSYLSINASPETVLAGALQQALGDYPLERIVLELTEHTLVHDYPGIVEVLSPLRKRGLRLAVDDAGAGFASFRHIVELHPDIIKLDNSLIRQIDTHQGYRALADALIRFAHQTGSVVIAEGVETQAQRTILKSLQADEAQGYLLGRPAPIDTLV</sequence>
<dbReference type="Gene3D" id="3.20.20.450">
    <property type="entry name" value="EAL domain"/>
    <property type="match status" value="1"/>
</dbReference>
<dbReference type="Gene3D" id="3.30.450.40">
    <property type="match status" value="1"/>
</dbReference>
<dbReference type="PANTHER" id="PTHR33121:SF70">
    <property type="entry name" value="SIGNALING PROTEIN YKOW"/>
    <property type="match status" value="1"/>
</dbReference>
<protein>
    <submittedName>
        <fullName evidence="2">EAL domain, c-di-GMP-specific phosphodiesterase class I (Or its enzymatically inactive variant)</fullName>
    </submittedName>
</protein>
<name>A0A0K6HYJ9_9BURK</name>
<dbReference type="PANTHER" id="PTHR33121">
    <property type="entry name" value="CYCLIC DI-GMP PHOSPHODIESTERASE PDEF"/>
    <property type="match status" value="1"/>
</dbReference>
<evidence type="ECO:0000313" key="3">
    <source>
        <dbReference type="Proteomes" id="UP000183649"/>
    </source>
</evidence>
<dbReference type="SUPFAM" id="SSF141868">
    <property type="entry name" value="EAL domain-like"/>
    <property type="match status" value="1"/>
</dbReference>
<dbReference type="CDD" id="cd01948">
    <property type="entry name" value="EAL"/>
    <property type="match status" value="1"/>
</dbReference>
<dbReference type="AlphaFoldDB" id="A0A0K6HYJ9"/>
<dbReference type="InterPro" id="IPR003018">
    <property type="entry name" value="GAF"/>
</dbReference>
<dbReference type="SMART" id="SM00065">
    <property type="entry name" value="GAF"/>
    <property type="match status" value="1"/>
</dbReference>
<reference evidence="3" key="1">
    <citation type="submission" date="2015-08" db="EMBL/GenBank/DDBJ databases">
        <authorList>
            <person name="Varghese N."/>
        </authorList>
    </citation>
    <scope>NUCLEOTIDE SEQUENCE [LARGE SCALE GENOMIC DNA]</scope>
    <source>
        <strain evidence="3">DSM 18181</strain>
    </source>
</reference>
<keyword evidence="3" id="KW-1185">Reference proteome</keyword>
<dbReference type="InterPro" id="IPR001633">
    <property type="entry name" value="EAL_dom"/>
</dbReference>
<proteinExistence type="predicted"/>
<dbReference type="Proteomes" id="UP000183649">
    <property type="component" value="Unassembled WGS sequence"/>
</dbReference>
<dbReference type="InterPro" id="IPR035919">
    <property type="entry name" value="EAL_sf"/>
</dbReference>
<feature type="domain" description="EAL" evidence="1">
    <location>
        <begin position="156"/>
        <end position="391"/>
    </location>
</feature>
<dbReference type="EMBL" id="CYHF01000003">
    <property type="protein sequence ID" value="CUA95911.1"/>
    <property type="molecule type" value="Genomic_DNA"/>
</dbReference>
<accession>A0A0K6HYJ9</accession>
<dbReference type="GO" id="GO:0071111">
    <property type="term" value="F:cyclic-guanylate-specific phosphodiesterase activity"/>
    <property type="evidence" value="ECO:0007669"/>
    <property type="project" value="InterPro"/>
</dbReference>
<organism evidence="2 3">
    <name type="scientific">Thiomonas bhubaneswarensis</name>
    <dbReference type="NCBI Taxonomy" id="339866"/>
    <lineage>
        <taxon>Bacteria</taxon>
        <taxon>Pseudomonadati</taxon>
        <taxon>Pseudomonadota</taxon>
        <taxon>Betaproteobacteria</taxon>
        <taxon>Burkholderiales</taxon>
        <taxon>Thiomonas</taxon>
    </lineage>
</organism>
<dbReference type="Pfam" id="PF00563">
    <property type="entry name" value="EAL"/>
    <property type="match status" value="1"/>
</dbReference>
<dbReference type="SUPFAM" id="SSF55781">
    <property type="entry name" value="GAF domain-like"/>
    <property type="match status" value="1"/>
</dbReference>
<dbReference type="SMART" id="SM00052">
    <property type="entry name" value="EAL"/>
    <property type="match status" value="1"/>
</dbReference>
<dbReference type="OrthoDB" id="9813903at2"/>
<dbReference type="PROSITE" id="PS50883">
    <property type="entry name" value="EAL"/>
    <property type="match status" value="1"/>
</dbReference>
<gene>
    <name evidence="2" type="ORF">Ga0061069_103311</name>
</gene>
<dbReference type="InterPro" id="IPR029016">
    <property type="entry name" value="GAF-like_dom_sf"/>
</dbReference>
<dbReference type="STRING" id="339866.GCA_001418255_01190"/>
<evidence type="ECO:0000313" key="2">
    <source>
        <dbReference type="EMBL" id="CUA95911.1"/>
    </source>
</evidence>
<dbReference type="RefSeq" id="WP_055450088.1">
    <property type="nucleotide sequence ID" value="NZ_CYHF01000003.1"/>
</dbReference>